<gene>
    <name evidence="3" type="primary">coaE</name>
    <name evidence="5" type="ORF">JZO76_08405</name>
</gene>
<reference evidence="5 6" key="1">
    <citation type="submission" date="2021-03" db="EMBL/GenBank/DDBJ databases">
        <title>Enterococcal diversity collection.</title>
        <authorList>
            <person name="Gilmore M.S."/>
            <person name="Schwartzman J."/>
            <person name="Van Tyne D."/>
            <person name="Martin M."/>
            <person name="Earl A.M."/>
            <person name="Manson A.L."/>
            <person name="Straub T."/>
            <person name="Salamzade R."/>
            <person name="Saavedra J."/>
            <person name="Lebreton F."/>
            <person name="Prichula J."/>
            <person name="Schaufler K."/>
            <person name="Gaca A."/>
            <person name="Sgardioli B."/>
            <person name="Wagenaar J."/>
            <person name="Strong T."/>
        </authorList>
    </citation>
    <scope>NUCLEOTIDE SEQUENCE [LARGE SCALE GENOMIC DNA]</scope>
    <source>
        <strain evidence="5 6">MJM12</strain>
    </source>
</reference>
<organism evidence="5 6">
    <name type="scientific">Candidatus Enterococcus myersii</name>
    <dbReference type="NCBI Taxonomy" id="2815322"/>
    <lineage>
        <taxon>Bacteria</taxon>
        <taxon>Bacillati</taxon>
        <taxon>Bacillota</taxon>
        <taxon>Bacilli</taxon>
        <taxon>Lactobacillales</taxon>
        <taxon>Enterococcaceae</taxon>
        <taxon>Enterococcus</taxon>
    </lineage>
</organism>
<protein>
    <recommendedName>
        <fullName evidence="3 4">Dephospho-CoA kinase</fullName>
        <ecNumber evidence="3 4">2.7.1.24</ecNumber>
    </recommendedName>
    <alternativeName>
        <fullName evidence="3">Dephosphocoenzyme A kinase</fullName>
    </alternativeName>
</protein>
<dbReference type="GO" id="GO:0004140">
    <property type="term" value="F:dephospho-CoA kinase activity"/>
    <property type="evidence" value="ECO:0007669"/>
    <property type="project" value="UniProtKB-EC"/>
</dbReference>
<dbReference type="PANTHER" id="PTHR10695:SF46">
    <property type="entry name" value="BIFUNCTIONAL COENZYME A SYNTHASE-RELATED"/>
    <property type="match status" value="1"/>
</dbReference>
<dbReference type="InterPro" id="IPR001977">
    <property type="entry name" value="Depp_CoAkinase"/>
</dbReference>
<keyword evidence="6" id="KW-1185">Reference proteome</keyword>
<keyword evidence="3 5" id="KW-0418">Kinase</keyword>
<comment type="caution">
    <text evidence="5">The sequence shown here is derived from an EMBL/GenBank/DDBJ whole genome shotgun (WGS) entry which is preliminary data.</text>
</comment>
<comment type="function">
    <text evidence="3">Catalyzes the phosphorylation of the 3'-hydroxyl group of dephosphocoenzyme A to form coenzyme A.</text>
</comment>
<keyword evidence="3" id="KW-0173">Coenzyme A biosynthesis</keyword>
<keyword evidence="3 5" id="KW-0808">Transferase</keyword>
<feature type="binding site" evidence="3">
    <location>
        <begin position="25"/>
        <end position="30"/>
    </location>
    <ligand>
        <name>ATP</name>
        <dbReference type="ChEBI" id="CHEBI:30616"/>
    </ligand>
</feature>
<proteinExistence type="inferred from homology"/>
<evidence type="ECO:0000256" key="3">
    <source>
        <dbReference type="HAMAP-Rule" id="MF_00376"/>
    </source>
</evidence>
<comment type="catalytic activity">
    <reaction evidence="3">
        <text>3'-dephospho-CoA + ATP = ADP + CoA + H(+)</text>
        <dbReference type="Rhea" id="RHEA:18245"/>
        <dbReference type="ChEBI" id="CHEBI:15378"/>
        <dbReference type="ChEBI" id="CHEBI:30616"/>
        <dbReference type="ChEBI" id="CHEBI:57287"/>
        <dbReference type="ChEBI" id="CHEBI:57328"/>
        <dbReference type="ChEBI" id="CHEBI:456216"/>
        <dbReference type="EC" id="2.7.1.24"/>
    </reaction>
</comment>
<evidence type="ECO:0000256" key="2">
    <source>
        <dbReference type="ARBA" id="ARBA00022840"/>
    </source>
</evidence>
<dbReference type="NCBIfam" id="TIGR00152">
    <property type="entry name" value="dephospho-CoA kinase"/>
    <property type="match status" value="1"/>
</dbReference>
<sequence length="213" mass="23694">MSPLSKTNLEVMKMSFVLGITGGIASGKSTVVNVFKEKGFPVVDGDVVARKIVAPGQPALAEIAATFGLEMIQADGKLNRKKLGALIFQDDKKRQQLDKLMNPYLRQQIKAEIAAGKKTSPLVVADIPLMYEGHYDHYMDEVAVVYVDFLEQKKRLMARDLIDEKTAEVKIKSQMPLIEKKKLADTVFDNTGSKAKTVQQVLNWLAVHFKNES</sequence>
<keyword evidence="3" id="KW-0963">Cytoplasm</keyword>
<dbReference type="EMBL" id="JAFLVT010000009">
    <property type="protein sequence ID" value="MBO0449560.1"/>
    <property type="molecule type" value="Genomic_DNA"/>
</dbReference>
<dbReference type="PANTHER" id="PTHR10695">
    <property type="entry name" value="DEPHOSPHO-COA KINASE-RELATED"/>
    <property type="match status" value="1"/>
</dbReference>
<dbReference type="Pfam" id="PF01121">
    <property type="entry name" value="CoaE"/>
    <property type="match status" value="1"/>
</dbReference>
<accession>A0ABS3H7X7</accession>
<comment type="similarity">
    <text evidence="3">Belongs to the CoaE family.</text>
</comment>
<evidence type="ECO:0000256" key="1">
    <source>
        <dbReference type="ARBA" id="ARBA00022741"/>
    </source>
</evidence>
<dbReference type="InterPro" id="IPR027417">
    <property type="entry name" value="P-loop_NTPase"/>
</dbReference>
<comment type="subcellular location">
    <subcellularLocation>
        <location evidence="3">Cytoplasm</location>
    </subcellularLocation>
</comment>
<evidence type="ECO:0000313" key="6">
    <source>
        <dbReference type="Proteomes" id="UP000664256"/>
    </source>
</evidence>
<dbReference type="Proteomes" id="UP000664256">
    <property type="component" value="Unassembled WGS sequence"/>
</dbReference>
<dbReference type="Gene3D" id="3.40.50.300">
    <property type="entry name" value="P-loop containing nucleotide triphosphate hydrolases"/>
    <property type="match status" value="1"/>
</dbReference>
<evidence type="ECO:0000256" key="4">
    <source>
        <dbReference type="NCBIfam" id="TIGR00152"/>
    </source>
</evidence>
<dbReference type="EC" id="2.7.1.24" evidence="3 4"/>
<keyword evidence="1 3" id="KW-0547">Nucleotide-binding</keyword>
<dbReference type="HAMAP" id="MF_00376">
    <property type="entry name" value="Dephospho_CoA_kinase"/>
    <property type="match status" value="1"/>
</dbReference>
<comment type="pathway">
    <text evidence="3">Cofactor biosynthesis; coenzyme A biosynthesis; CoA from (R)-pantothenate: step 5/5.</text>
</comment>
<dbReference type="CDD" id="cd02022">
    <property type="entry name" value="DPCK"/>
    <property type="match status" value="1"/>
</dbReference>
<keyword evidence="2 3" id="KW-0067">ATP-binding</keyword>
<dbReference type="SUPFAM" id="SSF52540">
    <property type="entry name" value="P-loop containing nucleoside triphosphate hydrolases"/>
    <property type="match status" value="1"/>
</dbReference>
<name>A0ABS3H7X7_9ENTE</name>
<dbReference type="PROSITE" id="PS51219">
    <property type="entry name" value="DPCK"/>
    <property type="match status" value="1"/>
</dbReference>
<evidence type="ECO:0000313" key="5">
    <source>
        <dbReference type="EMBL" id="MBO0449560.1"/>
    </source>
</evidence>